<protein>
    <submittedName>
        <fullName evidence="6">DUF1516 family protein</fullName>
    </submittedName>
</protein>
<feature type="transmembrane region" description="Helical" evidence="5">
    <location>
        <begin position="87"/>
        <end position="106"/>
    </location>
</feature>
<keyword evidence="3 5" id="KW-1133">Transmembrane helix</keyword>
<name>A0ABW2PRJ8_9BACL</name>
<evidence type="ECO:0000256" key="2">
    <source>
        <dbReference type="ARBA" id="ARBA00022692"/>
    </source>
</evidence>
<dbReference type="Proteomes" id="UP001596505">
    <property type="component" value="Unassembled WGS sequence"/>
</dbReference>
<keyword evidence="4 5" id="KW-0472">Membrane</keyword>
<evidence type="ECO:0000313" key="7">
    <source>
        <dbReference type="Proteomes" id="UP001596505"/>
    </source>
</evidence>
<keyword evidence="7" id="KW-1185">Reference proteome</keyword>
<evidence type="ECO:0000256" key="1">
    <source>
        <dbReference type="ARBA" id="ARBA00022475"/>
    </source>
</evidence>
<dbReference type="RefSeq" id="WP_380963648.1">
    <property type="nucleotide sequence ID" value="NZ_JBHTCO010000004.1"/>
</dbReference>
<feature type="transmembrane region" description="Helical" evidence="5">
    <location>
        <begin position="6"/>
        <end position="23"/>
    </location>
</feature>
<comment type="caution">
    <text evidence="6">The sequence shown here is derived from an EMBL/GenBank/DDBJ whole genome shotgun (WGS) entry which is preliminary data.</text>
</comment>
<accession>A0ABW2PRJ8</accession>
<dbReference type="Pfam" id="PF07457">
    <property type="entry name" value="DUF1516"/>
    <property type="match status" value="1"/>
</dbReference>
<keyword evidence="2 5" id="KW-0812">Transmembrane</keyword>
<evidence type="ECO:0000256" key="5">
    <source>
        <dbReference type="SAM" id="Phobius"/>
    </source>
</evidence>
<dbReference type="InterPro" id="IPR010899">
    <property type="entry name" value="UPF0344"/>
</dbReference>
<evidence type="ECO:0000256" key="3">
    <source>
        <dbReference type="ARBA" id="ARBA00022989"/>
    </source>
</evidence>
<proteinExistence type="predicted"/>
<reference evidence="7" key="1">
    <citation type="journal article" date="2019" name="Int. J. Syst. Evol. Microbiol.">
        <title>The Global Catalogue of Microorganisms (GCM) 10K type strain sequencing project: providing services to taxonomists for standard genome sequencing and annotation.</title>
        <authorList>
            <consortium name="The Broad Institute Genomics Platform"/>
            <consortium name="The Broad Institute Genome Sequencing Center for Infectious Disease"/>
            <person name="Wu L."/>
            <person name="Ma J."/>
        </authorList>
    </citation>
    <scope>NUCLEOTIDE SEQUENCE [LARGE SCALE GENOMIC DNA]</scope>
    <source>
        <strain evidence="7">CGMCC 1.16305</strain>
    </source>
</reference>
<evidence type="ECO:0000256" key="4">
    <source>
        <dbReference type="ARBA" id="ARBA00023136"/>
    </source>
</evidence>
<feature type="transmembrane region" description="Helical" evidence="5">
    <location>
        <begin position="35"/>
        <end position="51"/>
    </location>
</feature>
<feature type="transmembrane region" description="Helical" evidence="5">
    <location>
        <begin position="57"/>
        <end position="75"/>
    </location>
</feature>
<sequence length="107" mass="12289">MLIHMHGDSWPVLIILFLLSVIFKKQKVTLWLQRLFYIIMVVSGVMMLASFGWPGLFIIKGILALILIGLMEMIVVRTKKQKPVVGFWILFIIILIIILLIGYHVIG</sequence>
<dbReference type="EMBL" id="JBHTCO010000004">
    <property type="protein sequence ID" value="MFC7392036.1"/>
    <property type="molecule type" value="Genomic_DNA"/>
</dbReference>
<evidence type="ECO:0000313" key="6">
    <source>
        <dbReference type="EMBL" id="MFC7392036.1"/>
    </source>
</evidence>
<organism evidence="6 7">
    <name type="scientific">Scopulibacillus cellulosilyticus</name>
    <dbReference type="NCBI Taxonomy" id="2665665"/>
    <lineage>
        <taxon>Bacteria</taxon>
        <taxon>Bacillati</taxon>
        <taxon>Bacillota</taxon>
        <taxon>Bacilli</taxon>
        <taxon>Bacillales</taxon>
        <taxon>Sporolactobacillaceae</taxon>
        <taxon>Scopulibacillus</taxon>
    </lineage>
</organism>
<gene>
    <name evidence="6" type="ORF">ACFQRG_03500</name>
</gene>
<keyword evidence="1" id="KW-1003">Cell membrane</keyword>